<dbReference type="OMA" id="LICDQCC"/>
<dbReference type="PROSITE" id="PS50088">
    <property type="entry name" value="ANK_REPEAT"/>
    <property type="match status" value="1"/>
</dbReference>
<feature type="region of interest" description="Disordered" evidence="11">
    <location>
        <begin position="516"/>
        <end position="704"/>
    </location>
</feature>
<dbReference type="InterPro" id="IPR001164">
    <property type="entry name" value="ArfGAP_dom"/>
</dbReference>
<dbReference type="InterPro" id="IPR013724">
    <property type="entry name" value="GIT_SHD"/>
</dbReference>
<feature type="compositionally biased region" description="Low complexity" evidence="11">
    <location>
        <begin position="662"/>
        <end position="678"/>
    </location>
</feature>
<evidence type="ECO:0000256" key="7">
    <source>
        <dbReference type="ARBA" id="ARBA00023054"/>
    </source>
</evidence>
<feature type="coiled-coil region" evidence="10">
    <location>
        <begin position="468"/>
        <end position="495"/>
    </location>
</feature>
<dbReference type="Pfam" id="PF16559">
    <property type="entry name" value="GIT_CC"/>
    <property type="match status" value="1"/>
</dbReference>
<name>A0A7M7T222_STRPU</name>
<dbReference type="Pfam" id="PF12205">
    <property type="entry name" value="GIT1_C"/>
    <property type="match status" value="1"/>
</dbReference>
<dbReference type="CDD" id="cd08833">
    <property type="entry name" value="ArfGap_GIT"/>
    <property type="match status" value="1"/>
</dbReference>
<feature type="compositionally biased region" description="Acidic residues" evidence="11">
    <location>
        <begin position="394"/>
        <end position="413"/>
    </location>
</feature>
<dbReference type="PROSITE" id="PS50297">
    <property type="entry name" value="ANK_REP_REGION"/>
    <property type="match status" value="1"/>
</dbReference>
<feature type="compositionally biased region" description="Polar residues" evidence="11">
    <location>
        <begin position="536"/>
        <end position="546"/>
    </location>
</feature>
<dbReference type="GO" id="GO:0007420">
    <property type="term" value="P:brain development"/>
    <property type="evidence" value="ECO:0000318"/>
    <property type="project" value="GO_Central"/>
</dbReference>
<reference evidence="13" key="2">
    <citation type="submission" date="2021-01" db="UniProtKB">
        <authorList>
            <consortium name="EnsemblMetazoa"/>
        </authorList>
    </citation>
    <scope>IDENTIFICATION</scope>
</reference>
<feature type="region of interest" description="Disordered" evidence="11">
    <location>
        <begin position="358"/>
        <end position="448"/>
    </location>
</feature>
<evidence type="ECO:0000256" key="5">
    <source>
        <dbReference type="ARBA" id="ARBA00022833"/>
    </source>
</evidence>
<dbReference type="GO" id="GO:0008270">
    <property type="term" value="F:zinc ion binding"/>
    <property type="evidence" value="ECO:0007669"/>
    <property type="project" value="UniProtKB-KW"/>
</dbReference>
<dbReference type="InterPro" id="IPR032352">
    <property type="entry name" value="GIT1/2_CC"/>
</dbReference>
<dbReference type="InterPro" id="IPR038508">
    <property type="entry name" value="ArfGAP_dom_sf"/>
</dbReference>
<dbReference type="GO" id="GO:0005096">
    <property type="term" value="F:GTPase activator activity"/>
    <property type="evidence" value="ECO:0000318"/>
    <property type="project" value="GO_Central"/>
</dbReference>
<accession>A0A7M7T222</accession>
<dbReference type="PANTHER" id="PTHR46097:SF3">
    <property type="entry name" value="ARF GTPASE-ACTIVATING PROTEIN GIT"/>
    <property type="match status" value="1"/>
</dbReference>
<evidence type="ECO:0000256" key="3">
    <source>
        <dbReference type="ARBA" id="ARBA00022737"/>
    </source>
</evidence>
<evidence type="ECO:0000313" key="14">
    <source>
        <dbReference type="Proteomes" id="UP000007110"/>
    </source>
</evidence>
<evidence type="ECO:0000256" key="9">
    <source>
        <dbReference type="PROSITE-ProRule" id="PRU00288"/>
    </source>
</evidence>
<dbReference type="GO" id="GO:0045202">
    <property type="term" value="C:synapse"/>
    <property type="evidence" value="ECO:0000318"/>
    <property type="project" value="GO_Central"/>
</dbReference>
<keyword evidence="7 10" id="KW-0175">Coiled coil</keyword>
<feature type="compositionally biased region" description="Basic and acidic residues" evidence="11">
    <location>
        <begin position="581"/>
        <end position="593"/>
    </location>
</feature>
<evidence type="ECO:0000313" key="13">
    <source>
        <dbReference type="EnsemblMetazoa" id="XP_030848084"/>
    </source>
</evidence>
<evidence type="ECO:0000256" key="4">
    <source>
        <dbReference type="ARBA" id="ARBA00022771"/>
    </source>
</evidence>
<dbReference type="PRINTS" id="PR00405">
    <property type="entry name" value="REVINTRACTNG"/>
</dbReference>
<dbReference type="Proteomes" id="UP000007110">
    <property type="component" value="Unassembled WGS sequence"/>
</dbReference>
<dbReference type="GeneID" id="579190"/>
<dbReference type="KEGG" id="spu:579190"/>
<keyword evidence="4 9" id="KW-0863">Zinc-finger</keyword>
<dbReference type="PANTHER" id="PTHR46097">
    <property type="entry name" value="G PROTEIN-COUPLED RECEPTOR KINASE INTERACTING ARFGAP"/>
    <property type="match status" value="1"/>
</dbReference>
<dbReference type="AlphaFoldDB" id="A0A7M7T222"/>
<feature type="compositionally biased region" description="Basic and acidic residues" evidence="11">
    <location>
        <begin position="613"/>
        <end position="623"/>
    </location>
</feature>
<reference evidence="14" key="1">
    <citation type="submission" date="2015-02" db="EMBL/GenBank/DDBJ databases">
        <title>Genome sequencing for Strongylocentrotus purpuratus.</title>
        <authorList>
            <person name="Murali S."/>
            <person name="Liu Y."/>
            <person name="Vee V."/>
            <person name="English A."/>
            <person name="Wang M."/>
            <person name="Skinner E."/>
            <person name="Han Y."/>
            <person name="Muzny D.M."/>
            <person name="Worley K.C."/>
            <person name="Gibbs R.A."/>
        </authorList>
    </citation>
    <scope>NUCLEOTIDE SEQUENCE</scope>
</reference>
<keyword evidence="2" id="KW-0479">Metal-binding</keyword>
<dbReference type="PROSITE" id="PS50115">
    <property type="entry name" value="ARFGAP"/>
    <property type="match status" value="1"/>
</dbReference>
<dbReference type="FunFam" id="1.10.220.150:FF:000003">
    <property type="entry name" value="ARF GTPase-activating protein GIT2 isoform 1"/>
    <property type="match status" value="1"/>
</dbReference>
<dbReference type="RefSeq" id="XP_030848084.1">
    <property type="nucleotide sequence ID" value="XM_030992224.1"/>
</dbReference>
<keyword evidence="6 8" id="KW-0040">ANK repeat</keyword>
<dbReference type="SUPFAM" id="SSF48403">
    <property type="entry name" value="Ankyrin repeat"/>
    <property type="match status" value="1"/>
</dbReference>
<evidence type="ECO:0000259" key="12">
    <source>
        <dbReference type="PROSITE" id="PS50115"/>
    </source>
</evidence>
<keyword evidence="3" id="KW-0677">Repeat</keyword>
<dbReference type="InterPro" id="IPR036770">
    <property type="entry name" value="Ankyrin_rpt-contain_sf"/>
</dbReference>
<feature type="compositionally biased region" description="Pro residues" evidence="11">
    <location>
        <begin position="373"/>
        <end position="382"/>
    </location>
</feature>
<dbReference type="InParanoid" id="A0A7M7T222"/>
<dbReference type="Gene3D" id="1.20.120.330">
    <property type="entry name" value="Nucleotidyltransferases domain 2"/>
    <property type="match status" value="1"/>
</dbReference>
<evidence type="ECO:0000256" key="10">
    <source>
        <dbReference type="SAM" id="Coils"/>
    </source>
</evidence>
<dbReference type="SUPFAM" id="SSF57863">
    <property type="entry name" value="ArfGap/RecO-like zinc finger"/>
    <property type="match status" value="1"/>
</dbReference>
<feature type="compositionally biased region" description="Basic and acidic residues" evidence="11">
    <location>
        <begin position="363"/>
        <end position="372"/>
    </location>
</feature>
<dbReference type="EnsemblMetazoa" id="XM_030992224">
    <property type="protein sequence ID" value="XP_030848084"/>
    <property type="gene ID" value="LOC579190"/>
</dbReference>
<dbReference type="FunFam" id="1.25.40.20:FF:000013">
    <property type="entry name" value="ARF GTPase-activating protein GIT1 isoform 1"/>
    <property type="match status" value="1"/>
</dbReference>
<dbReference type="Pfam" id="PF12796">
    <property type="entry name" value="Ank_2"/>
    <property type="match status" value="1"/>
</dbReference>
<evidence type="ECO:0000256" key="8">
    <source>
        <dbReference type="PROSITE-ProRule" id="PRU00023"/>
    </source>
</evidence>
<dbReference type="Pfam" id="PF08518">
    <property type="entry name" value="GIT_SHD"/>
    <property type="match status" value="2"/>
</dbReference>
<dbReference type="InterPro" id="IPR037278">
    <property type="entry name" value="ARFGAP/RecO"/>
</dbReference>
<protein>
    <recommendedName>
        <fullName evidence="12">Arf-GAP domain-containing protein</fullName>
    </recommendedName>
</protein>
<dbReference type="GO" id="GO:0031267">
    <property type="term" value="F:small GTPase binding"/>
    <property type="evidence" value="ECO:0000318"/>
    <property type="project" value="GO_Central"/>
</dbReference>
<keyword evidence="5" id="KW-0862">Zinc</keyword>
<dbReference type="GO" id="GO:0008277">
    <property type="term" value="P:regulation of G protein-coupled receptor signaling pathway"/>
    <property type="evidence" value="ECO:0000318"/>
    <property type="project" value="GO_Central"/>
</dbReference>
<dbReference type="FunCoup" id="A0A7M7T222">
    <property type="interactions" value="978"/>
</dbReference>
<evidence type="ECO:0000256" key="2">
    <source>
        <dbReference type="ARBA" id="ARBA00022723"/>
    </source>
</evidence>
<dbReference type="Gene3D" id="1.25.40.20">
    <property type="entry name" value="Ankyrin repeat-containing domain"/>
    <property type="match status" value="1"/>
</dbReference>
<feature type="domain" description="Arf-GAP" evidence="12">
    <location>
        <begin position="1"/>
        <end position="125"/>
    </location>
</feature>
<dbReference type="GO" id="GO:0032012">
    <property type="term" value="P:regulation of ARF protein signal transduction"/>
    <property type="evidence" value="ECO:0000318"/>
    <property type="project" value="GO_Central"/>
</dbReference>
<sequence>MRGKQRSPGEICADCAMTDPGWASLNRGVLICDECCSVHRSLGRHISQIRALTHGPWPRSLYEMVHALVSNGANSIWEHSLLDPSQVRSGKRKPNPKDSVHPFKSDFIRAKYQRLDFVHRLKDGDEATVKDLSRQLHSSVRTGNLETCLRLLSLGGLANFYHAERCNTPLHVAAKEGQMLQCELLIVYGADPGALDSDGQTPADLAKDEGHLEVAERLVQCQYELTDRLTFFVCGKRPDHSSSTHFLIPEMADGSLDRSDAADQARKKLQSLSNHLFEELAMDVYDEVDRRELDSLWVSLNKPSLVGGDSSMPFLPLNPELSATRNQGRQKLARFSAREFATLIIDILKEAKRRQQGNLTLSRHGDQVEIVREPPPVPPAPEKSPTSPSNIASYDEDNEPLYDSVCSDDDYGEVAENANLKNGGNVNLRNRSNQNSTSAASSELSDGQVSMEEFLEVKKKLSTSDSRVEHLLNMNKQLNQEVHMLQSMVDKLKEENAKLLVLQRGKDVPKMVKTRDLESLTQAPKPSPKPARPGNRPNSMFEQRASQKPAPRWKPGASNPNAPPAAAAPPASGGGGGGGSEKAESKDTGKDVKSPLPIIGLPTIPDDQPNEEAAEKEKSERPLSETGSEYDNALPTKTEDEKSTPKPASPASLPLPSPSPKSPATVSTPPPQSSSSPEPEGETEDGAETKKPAPTQESVVGTTEKITRRIQTLLQAAQEGKLDRFVSCSDNIYATVTDMVELFPEKPKSEEVRVPLRLLVSSASRLRVECQSAVPADPSITPDLKHLTNQIIACAYDIAKAAKQLVTSFQ</sequence>
<dbReference type="Gene3D" id="1.10.220.150">
    <property type="entry name" value="Arf GTPase activating protein"/>
    <property type="match status" value="1"/>
</dbReference>
<dbReference type="Pfam" id="PF01412">
    <property type="entry name" value="ArfGap"/>
    <property type="match status" value="1"/>
</dbReference>
<evidence type="ECO:0000256" key="11">
    <source>
        <dbReference type="SAM" id="MobiDB-lite"/>
    </source>
</evidence>
<dbReference type="GO" id="GO:0036465">
    <property type="term" value="P:synaptic vesicle recycling"/>
    <property type="evidence" value="ECO:0000318"/>
    <property type="project" value="GO_Central"/>
</dbReference>
<dbReference type="Gene3D" id="1.20.5.170">
    <property type="match status" value="1"/>
</dbReference>
<feature type="repeat" description="ANK" evidence="8">
    <location>
        <begin position="165"/>
        <end position="197"/>
    </location>
</feature>
<keyword evidence="1" id="KW-0343">GTPase activation</keyword>
<dbReference type="SMART" id="SM00555">
    <property type="entry name" value="GIT"/>
    <property type="match status" value="2"/>
</dbReference>
<dbReference type="OrthoDB" id="5588096at2759"/>
<evidence type="ECO:0000256" key="1">
    <source>
        <dbReference type="ARBA" id="ARBA00022468"/>
    </source>
</evidence>
<dbReference type="GO" id="GO:0098793">
    <property type="term" value="C:presynapse"/>
    <property type="evidence" value="ECO:0007669"/>
    <property type="project" value="GOC"/>
</dbReference>
<dbReference type="SMART" id="SM00105">
    <property type="entry name" value="ArfGap"/>
    <property type="match status" value="1"/>
</dbReference>
<organism evidence="13 14">
    <name type="scientific">Strongylocentrotus purpuratus</name>
    <name type="common">Purple sea urchin</name>
    <dbReference type="NCBI Taxonomy" id="7668"/>
    <lineage>
        <taxon>Eukaryota</taxon>
        <taxon>Metazoa</taxon>
        <taxon>Echinodermata</taxon>
        <taxon>Eleutherozoa</taxon>
        <taxon>Echinozoa</taxon>
        <taxon>Echinoidea</taxon>
        <taxon>Euechinoidea</taxon>
        <taxon>Echinacea</taxon>
        <taxon>Camarodonta</taxon>
        <taxon>Echinidea</taxon>
        <taxon>Strongylocentrotidae</taxon>
        <taxon>Strongylocentrotus</taxon>
    </lineage>
</organism>
<dbReference type="SMART" id="SM00248">
    <property type="entry name" value="ANK"/>
    <property type="match status" value="3"/>
</dbReference>
<dbReference type="InterPro" id="IPR047161">
    <property type="entry name" value="GIT-like"/>
</dbReference>
<dbReference type="InterPro" id="IPR022018">
    <property type="entry name" value="GIT1_C"/>
</dbReference>
<dbReference type="InterPro" id="IPR002110">
    <property type="entry name" value="Ankyrin_rpt"/>
</dbReference>
<feature type="compositionally biased region" description="Polar residues" evidence="11">
    <location>
        <begin position="419"/>
        <end position="448"/>
    </location>
</feature>
<evidence type="ECO:0000256" key="6">
    <source>
        <dbReference type="ARBA" id="ARBA00023043"/>
    </source>
</evidence>
<proteinExistence type="predicted"/>
<keyword evidence="14" id="KW-1185">Reference proteome</keyword>